<dbReference type="PROSITE" id="PS50119">
    <property type="entry name" value="ZF_BBOX"/>
    <property type="match status" value="1"/>
</dbReference>
<protein>
    <recommendedName>
        <fullName evidence="14">RING-type domain-containing protein</fullName>
    </recommendedName>
</protein>
<organism evidence="11">
    <name type="scientific">Capitella teleta</name>
    <name type="common">Polychaete worm</name>
    <dbReference type="NCBI Taxonomy" id="283909"/>
    <lineage>
        <taxon>Eukaryota</taxon>
        <taxon>Metazoa</taxon>
        <taxon>Spiralia</taxon>
        <taxon>Lophotrochozoa</taxon>
        <taxon>Annelida</taxon>
        <taxon>Polychaeta</taxon>
        <taxon>Sedentaria</taxon>
        <taxon>Scolecida</taxon>
        <taxon>Capitellidae</taxon>
        <taxon>Capitella</taxon>
    </lineage>
</organism>
<dbReference type="GO" id="GO:0008270">
    <property type="term" value="F:zinc ion binding"/>
    <property type="evidence" value="ECO:0007669"/>
    <property type="project" value="UniProtKB-KW"/>
</dbReference>
<dbReference type="STRING" id="283909.R7V8F5"/>
<evidence type="ECO:0000313" key="13">
    <source>
        <dbReference type="Proteomes" id="UP000014760"/>
    </source>
</evidence>
<dbReference type="EnsemblMetazoa" id="CapteT185576">
    <property type="protein sequence ID" value="CapteP185576"/>
    <property type="gene ID" value="CapteG185576"/>
</dbReference>
<evidence type="ECO:0000256" key="4">
    <source>
        <dbReference type="ARBA" id="ARBA00022771"/>
    </source>
</evidence>
<evidence type="ECO:0000259" key="10">
    <source>
        <dbReference type="PROSITE" id="PS50119"/>
    </source>
</evidence>
<dbReference type="PROSITE" id="PS51125">
    <property type="entry name" value="NHL"/>
    <property type="match status" value="1"/>
</dbReference>
<evidence type="ECO:0000256" key="2">
    <source>
        <dbReference type="ARBA" id="ARBA00022723"/>
    </source>
</evidence>
<dbReference type="InterPro" id="IPR013783">
    <property type="entry name" value="Ig-like_fold"/>
</dbReference>
<feature type="repeat" description="NHL" evidence="8">
    <location>
        <begin position="512"/>
        <end position="543"/>
    </location>
</feature>
<keyword evidence="13" id="KW-1185">Reference proteome</keyword>
<feature type="repeat" description="Filamin" evidence="7">
    <location>
        <begin position="335"/>
        <end position="406"/>
    </location>
</feature>
<dbReference type="SMART" id="SM00184">
    <property type="entry name" value="RING"/>
    <property type="match status" value="1"/>
</dbReference>
<dbReference type="OMA" id="QYKGNFL"/>
<dbReference type="InterPro" id="IPR001841">
    <property type="entry name" value="Znf_RING"/>
</dbReference>
<feature type="domain" description="B box-type" evidence="10">
    <location>
        <begin position="107"/>
        <end position="147"/>
    </location>
</feature>
<evidence type="ECO:0000256" key="6">
    <source>
        <dbReference type="PROSITE-ProRule" id="PRU00024"/>
    </source>
</evidence>
<dbReference type="SUPFAM" id="SSF101898">
    <property type="entry name" value="NHL repeat"/>
    <property type="match status" value="1"/>
</dbReference>
<reference evidence="11 13" key="2">
    <citation type="journal article" date="2013" name="Nature">
        <title>Insights into bilaterian evolution from three spiralian genomes.</title>
        <authorList>
            <person name="Simakov O."/>
            <person name="Marletaz F."/>
            <person name="Cho S.J."/>
            <person name="Edsinger-Gonzales E."/>
            <person name="Havlak P."/>
            <person name="Hellsten U."/>
            <person name="Kuo D.H."/>
            <person name="Larsson T."/>
            <person name="Lv J."/>
            <person name="Arendt D."/>
            <person name="Savage R."/>
            <person name="Osoegawa K."/>
            <person name="de Jong P."/>
            <person name="Grimwood J."/>
            <person name="Chapman J.A."/>
            <person name="Shapiro H."/>
            <person name="Aerts A."/>
            <person name="Otillar R.P."/>
            <person name="Terry A.Y."/>
            <person name="Boore J.L."/>
            <person name="Grigoriev I.V."/>
            <person name="Lindberg D.R."/>
            <person name="Seaver E.C."/>
            <person name="Weisblat D.A."/>
            <person name="Putnam N.H."/>
            <person name="Rokhsar D.S."/>
        </authorList>
    </citation>
    <scope>NUCLEOTIDE SEQUENCE</scope>
    <source>
        <strain evidence="11 13">I ESC-2004</strain>
    </source>
</reference>
<evidence type="ECO:0000256" key="5">
    <source>
        <dbReference type="ARBA" id="ARBA00022833"/>
    </source>
</evidence>
<dbReference type="CDD" id="cd16579">
    <property type="entry name" value="RING-HC_PML_C-V"/>
    <property type="match status" value="1"/>
</dbReference>
<evidence type="ECO:0000256" key="7">
    <source>
        <dbReference type="PROSITE-ProRule" id="PRU00087"/>
    </source>
</evidence>
<dbReference type="Gene3D" id="2.120.10.30">
    <property type="entry name" value="TolB, C-terminal domain"/>
    <property type="match status" value="2"/>
</dbReference>
<evidence type="ECO:0000313" key="12">
    <source>
        <dbReference type="EnsemblMetazoa" id="CapteP185576"/>
    </source>
</evidence>
<dbReference type="PROSITE" id="PS50089">
    <property type="entry name" value="ZF_RING_2"/>
    <property type="match status" value="1"/>
</dbReference>
<reference evidence="13" key="1">
    <citation type="submission" date="2012-12" db="EMBL/GenBank/DDBJ databases">
        <authorList>
            <person name="Hellsten U."/>
            <person name="Grimwood J."/>
            <person name="Chapman J.A."/>
            <person name="Shapiro H."/>
            <person name="Aerts A."/>
            <person name="Otillar R.P."/>
            <person name="Terry A.Y."/>
            <person name="Boore J.L."/>
            <person name="Simakov O."/>
            <person name="Marletaz F."/>
            <person name="Cho S.-J."/>
            <person name="Edsinger-Gonzales E."/>
            <person name="Havlak P."/>
            <person name="Kuo D.-H."/>
            <person name="Larsson T."/>
            <person name="Lv J."/>
            <person name="Arendt D."/>
            <person name="Savage R."/>
            <person name="Osoegawa K."/>
            <person name="de Jong P."/>
            <person name="Lindberg D.R."/>
            <person name="Seaver E.C."/>
            <person name="Weisblat D.A."/>
            <person name="Putnam N.H."/>
            <person name="Grigoriev I.V."/>
            <person name="Rokhsar D.S."/>
        </authorList>
    </citation>
    <scope>NUCLEOTIDE SEQUENCE</scope>
    <source>
        <strain evidence="13">I ESC-2004</strain>
    </source>
</reference>
<dbReference type="Proteomes" id="UP000014760">
    <property type="component" value="Unassembled WGS sequence"/>
</dbReference>
<sequence length="678" mass="75657">MSSTLVETVSIDYEDFNESFLTCGTCLCIYDSQQHNPKILPCSHTVCRSCLERIVEAQGTDNSFRCPICRETISIPRGGVVSLPPSFIVNQLIDLMARQRRDVIPKCAVHSSEELMFCETCDTVFCVDCTGGSHNGRGASAHTVIPFSIAIKRMSEILLYKATLCMRNLNNASDVVTSEMTRLEQAAEECVDSISHAFQDLMTMLEQRRRDILLAVRSVCEDKQKVLQEQLDIIEAEKAHVNTDCQGLQQQVEVRNITKKISDLNEKLDVSTTLAEPRENAFMHFEFEHNRAMDDLHNALDSFGQVRVSTTFPALCTARLDRAVTHLKTVVTVTTVDYHGNPRTSGKDPLTAELRNEAGNMIDVVVKDHKNGTYSIHFTPQEPGKHKLSVNIFERPIRNSPFKVEVSHHNNPTLRVGQRGSGLHDFVQPVIAAIHDQELYVLDTGNSRVKVLNLDGHFVRHLGPHGLDQHSGTGMALGPQGNSLVVVNWRTRHVTEMDTGQGDIIRKFSCPEFVEPISVAVNSRREIIVADNGAAKLFVFDGEGKLLRSMGSRGDRQGQFKLMSCVYVGPADEIYVLDSRIQVFSREGAFLHEIKSDDPRSRGQYGGITIDSRGHILASRTEKGRSVVQVFSGSRQFLFDVDSADDRLKRPSGLATTEDGFVFVVDLGNDCVKKFRYM</sequence>
<dbReference type="GO" id="GO:0005654">
    <property type="term" value="C:nucleoplasm"/>
    <property type="evidence" value="ECO:0007669"/>
    <property type="project" value="TreeGrafter"/>
</dbReference>
<dbReference type="Pfam" id="PF00630">
    <property type="entry name" value="Filamin"/>
    <property type="match status" value="1"/>
</dbReference>
<proteinExistence type="inferred from homology"/>
<dbReference type="OrthoDB" id="252722at2759"/>
<accession>R7V8F5</accession>
<evidence type="ECO:0008006" key="14">
    <source>
        <dbReference type="Google" id="ProtNLM"/>
    </source>
</evidence>
<dbReference type="Gene3D" id="3.30.160.60">
    <property type="entry name" value="Classic Zinc Finger"/>
    <property type="match status" value="1"/>
</dbReference>
<dbReference type="InterPro" id="IPR001258">
    <property type="entry name" value="NHL_repeat"/>
</dbReference>
<dbReference type="SUPFAM" id="SSF81296">
    <property type="entry name" value="E set domains"/>
    <property type="match status" value="1"/>
</dbReference>
<dbReference type="InterPro" id="IPR017907">
    <property type="entry name" value="Znf_RING_CS"/>
</dbReference>
<evidence type="ECO:0000256" key="8">
    <source>
        <dbReference type="PROSITE-ProRule" id="PRU00504"/>
    </source>
</evidence>
<dbReference type="GO" id="GO:0061630">
    <property type="term" value="F:ubiquitin protein ligase activity"/>
    <property type="evidence" value="ECO:0007669"/>
    <property type="project" value="TreeGrafter"/>
</dbReference>
<dbReference type="PROSITE" id="PS50194">
    <property type="entry name" value="FILAMIN_REPEAT"/>
    <property type="match status" value="1"/>
</dbReference>
<feature type="domain" description="RING-type" evidence="9">
    <location>
        <begin position="23"/>
        <end position="70"/>
    </location>
</feature>
<comment type="similarity">
    <text evidence="1">Belongs to the TRIM/RBCC family.</text>
</comment>
<evidence type="ECO:0000259" key="9">
    <source>
        <dbReference type="PROSITE" id="PS50089"/>
    </source>
</evidence>
<reference evidence="12" key="3">
    <citation type="submission" date="2015-06" db="UniProtKB">
        <authorList>
            <consortium name="EnsemblMetazoa"/>
        </authorList>
    </citation>
    <scope>IDENTIFICATION</scope>
</reference>
<dbReference type="Pfam" id="PF00643">
    <property type="entry name" value="zf-B_box"/>
    <property type="match status" value="1"/>
</dbReference>
<dbReference type="SMART" id="SM00557">
    <property type="entry name" value="IG_FLMN"/>
    <property type="match status" value="1"/>
</dbReference>
<dbReference type="Gene3D" id="2.60.40.10">
    <property type="entry name" value="Immunoglobulins"/>
    <property type="match status" value="1"/>
</dbReference>
<dbReference type="InterPro" id="IPR013083">
    <property type="entry name" value="Znf_RING/FYVE/PHD"/>
</dbReference>
<name>R7V8F5_CAPTE</name>
<evidence type="ECO:0000256" key="3">
    <source>
        <dbReference type="ARBA" id="ARBA00022737"/>
    </source>
</evidence>
<evidence type="ECO:0000256" key="1">
    <source>
        <dbReference type="ARBA" id="ARBA00008518"/>
    </source>
</evidence>
<dbReference type="EMBL" id="KB295796">
    <property type="protein sequence ID" value="ELU12631.1"/>
    <property type="molecule type" value="Genomic_DNA"/>
</dbReference>
<keyword evidence="3" id="KW-0677">Repeat</keyword>
<dbReference type="PROSITE" id="PS00518">
    <property type="entry name" value="ZF_RING_1"/>
    <property type="match status" value="1"/>
</dbReference>
<dbReference type="InterPro" id="IPR000315">
    <property type="entry name" value="Znf_B-box"/>
</dbReference>
<dbReference type="Gene3D" id="3.30.40.10">
    <property type="entry name" value="Zinc/RING finger domain, C3HC4 (zinc finger)"/>
    <property type="match status" value="1"/>
</dbReference>
<dbReference type="SUPFAM" id="SSF57845">
    <property type="entry name" value="B-box zinc-binding domain"/>
    <property type="match status" value="1"/>
</dbReference>
<dbReference type="HOGENOM" id="CLU_015209_0_0_1"/>
<dbReference type="EMBL" id="AMQN01005353">
    <property type="status" value="NOT_ANNOTATED_CDS"/>
    <property type="molecule type" value="Genomic_DNA"/>
</dbReference>
<dbReference type="SMART" id="SM00336">
    <property type="entry name" value="BBOX"/>
    <property type="match status" value="1"/>
</dbReference>
<keyword evidence="5" id="KW-0862">Zinc</keyword>
<dbReference type="AlphaFoldDB" id="R7V8F5"/>
<dbReference type="PANTHER" id="PTHR25462">
    <property type="entry name" value="BONUS, ISOFORM C-RELATED"/>
    <property type="match status" value="1"/>
</dbReference>
<dbReference type="SUPFAM" id="SSF57850">
    <property type="entry name" value="RING/U-box"/>
    <property type="match status" value="1"/>
</dbReference>
<dbReference type="Pfam" id="PF13639">
    <property type="entry name" value="zf-RING_2"/>
    <property type="match status" value="1"/>
</dbReference>
<dbReference type="PANTHER" id="PTHR25462:SF285">
    <property type="entry name" value="RING-TYPE DOMAIN-CONTAINING PROTEIN"/>
    <property type="match status" value="1"/>
</dbReference>
<dbReference type="InterPro" id="IPR011042">
    <property type="entry name" value="6-blade_b-propeller_TolB-like"/>
</dbReference>
<gene>
    <name evidence="11" type="ORF">CAPTEDRAFT_185576</name>
</gene>
<dbReference type="InterPro" id="IPR014756">
    <property type="entry name" value="Ig_E-set"/>
</dbReference>
<keyword evidence="4 6" id="KW-0863">Zinc-finger</keyword>
<dbReference type="InterPro" id="IPR047153">
    <property type="entry name" value="TRIM45/56/19-like"/>
</dbReference>
<evidence type="ECO:0000313" key="11">
    <source>
        <dbReference type="EMBL" id="ELU12631.1"/>
    </source>
</evidence>
<dbReference type="InterPro" id="IPR001298">
    <property type="entry name" value="Filamin/ABP280_rpt"/>
</dbReference>
<dbReference type="InterPro" id="IPR017868">
    <property type="entry name" value="Filamin/ABP280_repeat-like"/>
</dbReference>
<keyword evidence="2" id="KW-0479">Metal-binding</keyword>